<dbReference type="InterPro" id="IPR004960">
    <property type="entry name" value="LipA_acyltrans"/>
</dbReference>
<evidence type="ECO:0000256" key="1">
    <source>
        <dbReference type="ARBA" id="ARBA00004533"/>
    </source>
</evidence>
<dbReference type="Proteomes" id="UP001211044">
    <property type="component" value="Chromosome"/>
</dbReference>
<evidence type="ECO:0000313" key="7">
    <source>
        <dbReference type="EMBL" id="WCE45184.1"/>
    </source>
</evidence>
<dbReference type="PANTHER" id="PTHR30606:SF10">
    <property type="entry name" value="PHOSPHATIDYLINOSITOL MANNOSIDE ACYLTRANSFERASE"/>
    <property type="match status" value="1"/>
</dbReference>
<evidence type="ECO:0000256" key="3">
    <source>
        <dbReference type="ARBA" id="ARBA00022519"/>
    </source>
</evidence>
<dbReference type="AlphaFoldDB" id="A0AB38XLW0"/>
<dbReference type="GO" id="GO:0016746">
    <property type="term" value="F:acyltransferase activity"/>
    <property type="evidence" value="ECO:0007669"/>
    <property type="project" value="UniProtKB-KW"/>
</dbReference>
<keyword evidence="2" id="KW-1003">Cell membrane</keyword>
<name>A0AB38XLW0_9ACTO</name>
<evidence type="ECO:0000313" key="8">
    <source>
        <dbReference type="Proteomes" id="UP001211044"/>
    </source>
</evidence>
<dbReference type="GO" id="GO:0005886">
    <property type="term" value="C:plasma membrane"/>
    <property type="evidence" value="ECO:0007669"/>
    <property type="project" value="UniProtKB-SubCell"/>
</dbReference>
<dbReference type="KEGG" id="wne:PIG85_05765"/>
<proteinExistence type="predicted"/>
<dbReference type="EMBL" id="CP116394">
    <property type="protein sequence ID" value="WCE45184.1"/>
    <property type="molecule type" value="Genomic_DNA"/>
</dbReference>
<dbReference type="PANTHER" id="PTHR30606">
    <property type="entry name" value="LIPID A BIOSYNTHESIS LAUROYL ACYLTRANSFERASE"/>
    <property type="match status" value="1"/>
</dbReference>
<evidence type="ECO:0000256" key="4">
    <source>
        <dbReference type="ARBA" id="ARBA00022679"/>
    </source>
</evidence>
<dbReference type="GO" id="GO:0009247">
    <property type="term" value="P:glycolipid biosynthetic process"/>
    <property type="evidence" value="ECO:0007669"/>
    <property type="project" value="UniProtKB-ARBA"/>
</dbReference>
<keyword evidence="6 7" id="KW-0012">Acyltransferase</keyword>
<keyword evidence="4" id="KW-0808">Transferase</keyword>
<keyword evidence="5" id="KW-0472">Membrane</keyword>
<dbReference type="RefSeq" id="WP_239181360.1">
    <property type="nucleotide sequence ID" value="NZ_CP116394.1"/>
</dbReference>
<evidence type="ECO:0000256" key="2">
    <source>
        <dbReference type="ARBA" id="ARBA00022475"/>
    </source>
</evidence>
<evidence type="ECO:0000256" key="5">
    <source>
        <dbReference type="ARBA" id="ARBA00023136"/>
    </source>
</evidence>
<sequence length="303" mass="32712">MNPYSVALKIAAKVPSAFRYWAAYGASRIAVAARYSGARQLQANLAQAGEEDVVGALASYYRYFADLGNFASPSRLRIDAAVDAQVPAQLYRDLAAGPVCVALGHTANWDLVGAWAAQNLARLTTVAEEVAPKALFDTFTELRARNNMKIIPAKKGNPVFRELLRQGKEGAGIIALLADRDITGAGIEVDLFGAKALVAAGPAALAKRLGAPLYVAAARDIPLNGARAKAAGTKNGVEMIVRGPLDTAGTVEQVTAVWAQEFETMMRPWVKSWHMCQPVFVRDLDPERLERSRQKHAQMEQHS</sequence>
<gene>
    <name evidence="7" type="ORF">PIG85_05765</name>
</gene>
<dbReference type="CDD" id="cd07984">
    <property type="entry name" value="LPLAT_LABLAT-like"/>
    <property type="match status" value="1"/>
</dbReference>
<organism evidence="7 8">
    <name type="scientific">Winkia neuii subsp. anitrata</name>
    <dbReference type="NCBI Taxonomy" id="29318"/>
    <lineage>
        <taxon>Bacteria</taxon>
        <taxon>Bacillati</taxon>
        <taxon>Actinomycetota</taxon>
        <taxon>Actinomycetes</taxon>
        <taxon>Actinomycetales</taxon>
        <taxon>Actinomycetaceae</taxon>
        <taxon>Winkia</taxon>
    </lineage>
</organism>
<comment type="subcellular location">
    <subcellularLocation>
        <location evidence="1">Cell inner membrane</location>
    </subcellularLocation>
</comment>
<reference evidence="7" key="1">
    <citation type="submission" date="2023-01" db="EMBL/GenBank/DDBJ databases">
        <title>Comparative Genomic Analysis of the Clinically-Derived Winkia Strain NY0527 Provides Evidence into the Taxonomic Reassignment of Winkia neuii and Characterizes Their Virulence Traits.</title>
        <authorList>
            <person name="Cai X."/>
            <person name="Peng Y."/>
            <person name="Li M."/>
            <person name="Qiu Y."/>
            <person name="Wang Y."/>
            <person name="Xu L."/>
            <person name="Hou Q."/>
        </authorList>
    </citation>
    <scope>NUCLEOTIDE SEQUENCE</scope>
    <source>
        <strain evidence="7">NY0527</strain>
    </source>
</reference>
<protein>
    <submittedName>
        <fullName evidence="7">Phosphatidylinositol mannoside acyltransferase</fullName>
    </submittedName>
</protein>
<evidence type="ECO:0000256" key="6">
    <source>
        <dbReference type="ARBA" id="ARBA00023315"/>
    </source>
</evidence>
<dbReference type="Pfam" id="PF03279">
    <property type="entry name" value="Lip_A_acyltrans"/>
    <property type="match status" value="1"/>
</dbReference>
<keyword evidence="3" id="KW-0997">Cell inner membrane</keyword>
<accession>A0AB38XLW0</accession>